<evidence type="ECO:0000313" key="3">
    <source>
        <dbReference type="EMBL" id="OHU01646.1"/>
    </source>
</evidence>
<organism evidence="3 4">
    <name type="scientific">Mycobacterium syngnathidarum</name>
    <dbReference type="NCBI Taxonomy" id="1908205"/>
    <lineage>
        <taxon>Bacteria</taxon>
        <taxon>Bacillati</taxon>
        <taxon>Actinomycetota</taxon>
        <taxon>Actinomycetes</taxon>
        <taxon>Mycobacteriales</taxon>
        <taxon>Mycobacteriaceae</taxon>
        <taxon>Mycobacterium</taxon>
    </lineage>
</organism>
<dbReference type="EMBL" id="MLHV01000006">
    <property type="protein sequence ID" value="OHU01646.1"/>
    <property type="molecule type" value="Genomic_DNA"/>
</dbReference>
<keyword evidence="3" id="KW-0489">Methyltransferase</keyword>
<name>A0A1Q9W2I0_9MYCO</name>
<sequence length="229" mass="25275">MRGKHRAFANAEMVASYADLAPKSVPGYHDLHTMASVLLAERTPADGHVLVLGAGGGLEVKALATAHPHWRFQAVDPSEAMMELATATLGPLTERMDTYIGYVDDAPEGPFDAATALLLLHLAERDERLRTLTEVHRRLRPGAPLVVMHVSFDQDDPAERQRMIDRHLAYLLANGNDPAHVDKAGEMIREHMPTLSPEQDHALLEEAGFTDVTQFFSAFTFRGWVGYAQ</sequence>
<protein>
    <submittedName>
        <fullName evidence="3">Methyltransferase</fullName>
    </submittedName>
</protein>
<comment type="caution">
    <text evidence="3">The sequence shown here is derived from an EMBL/GenBank/DDBJ whole genome shotgun (WGS) entry which is preliminary data.</text>
</comment>
<dbReference type="PANTHER" id="PTHR43861:SF6">
    <property type="entry name" value="METHYLTRANSFERASE TYPE 11"/>
    <property type="match status" value="1"/>
</dbReference>
<dbReference type="GO" id="GO:0032259">
    <property type="term" value="P:methylation"/>
    <property type="evidence" value="ECO:0007669"/>
    <property type="project" value="UniProtKB-KW"/>
</dbReference>
<reference evidence="3 4" key="1">
    <citation type="submission" date="2016-10" db="EMBL/GenBank/DDBJ databases">
        <title>Evaluation of Human, Animal and Environmental Mycobacterium chelonae Isolates by Core Genome Phylogenomic Analysis, Targeted Gene Comparison, and Anti-microbial Susceptibility Patterns: A Tale of Mistaken Identities.</title>
        <authorList>
            <person name="Fogelson S.B."/>
            <person name="Camus A.C."/>
            <person name="Lorenz W."/>
            <person name="Vasireddy R."/>
            <person name="Vasireddy S."/>
            <person name="Smith T."/>
            <person name="Brown-Elliott B.A."/>
            <person name="Wallace R.J.Jr."/>
            <person name="Hasan N.A."/>
            <person name="Reischl U."/>
            <person name="Sanchez S."/>
        </authorList>
    </citation>
    <scope>NUCLEOTIDE SEQUENCE [LARGE SCALE GENOMIC DNA]</scope>
    <source>
        <strain evidence="3 4">24999</strain>
    </source>
</reference>
<dbReference type="AlphaFoldDB" id="A0A1Q9W2I0"/>
<keyword evidence="4" id="KW-1185">Reference proteome</keyword>
<dbReference type="SUPFAM" id="SSF53335">
    <property type="entry name" value="S-adenosyl-L-methionine-dependent methyltransferases"/>
    <property type="match status" value="1"/>
</dbReference>
<evidence type="ECO:0000313" key="4">
    <source>
        <dbReference type="Proteomes" id="UP000179636"/>
    </source>
</evidence>
<gene>
    <name evidence="3" type="ORF">BKG61_09095</name>
</gene>
<accession>A0A1S1K8Q6</accession>
<dbReference type="RefSeq" id="WP_070944494.1">
    <property type="nucleotide sequence ID" value="NZ_MLCL01000091.1"/>
</dbReference>
<feature type="domain" description="Methyltransferase" evidence="2">
    <location>
        <begin position="49"/>
        <end position="142"/>
    </location>
</feature>
<dbReference type="InterPro" id="IPR029063">
    <property type="entry name" value="SAM-dependent_MTases_sf"/>
</dbReference>
<dbReference type="Proteomes" id="UP000179636">
    <property type="component" value="Unassembled WGS sequence"/>
</dbReference>
<dbReference type="STRING" id="1908205.BKG60_28800"/>
<dbReference type="InterPro" id="IPR041698">
    <property type="entry name" value="Methyltransf_25"/>
</dbReference>
<evidence type="ECO:0000259" key="2">
    <source>
        <dbReference type="Pfam" id="PF13649"/>
    </source>
</evidence>
<dbReference type="Gene3D" id="3.40.50.150">
    <property type="entry name" value="Vaccinia Virus protein VP39"/>
    <property type="match status" value="1"/>
</dbReference>
<dbReference type="CDD" id="cd02440">
    <property type="entry name" value="AdoMet_MTases"/>
    <property type="match status" value="1"/>
</dbReference>
<dbReference type="PANTHER" id="PTHR43861">
    <property type="entry name" value="TRANS-ACONITATE 2-METHYLTRANSFERASE-RELATED"/>
    <property type="match status" value="1"/>
</dbReference>
<dbReference type="Pfam" id="PF13649">
    <property type="entry name" value="Methyltransf_25"/>
    <property type="match status" value="1"/>
</dbReference>
<dbReference type="GO" id="GO:0008168">
    <property type="term" value="F:methyltransferase activity"/>
    <property type="evidence" value="ECO:0007669"/>
    <property type="project" value="UniProtKB-KW"/>
</dbReference>
<accession>A0A1Q9W2I0</accession>
<dbReference type="OrthoDB" id="213472at2"/>
<keyword evidence="1 3" id="KW-0808">Transferase</keyword>
<proteinExistence type="predicted"/>
<evidence type="ECO:0000256" key="1">
    <source>
        <dbReference type="ARBA" id="ARBA00022679"/>
    </source>
</evidence>